<organism evidence="1 2">
    <name type="scientific">Laccaria amethystina LaAM-08-1</name>
    <dbReference type="NCBI Taxonomy" id="1095629"/>
    <lineage>
        <taxon>Eukaryota</taxon>
        <taxon>Fungi</taxon>
        <taxon>Dikarya</taxon>
        <taxon>Basidiomycota</taxon>
        <taxon>Agaricomycotina</taxon>
        <taxon>Agaricomycetes</taxon>
        <taxon>Agaricomycetidae</taxon>
        <taxon>Agaricales</taxon>
        <taxon>Agaricineae</taxon>
        <taxon>Hydnangiaceae</taxon>
        <taxon>Laccaria</taxon>
    </lineage>
</organism>
<evidence type="ECO:0000313" key="2">
    <source>
        <dbReference type="Proteomes" id="UP000054477"/>
    </source>
</evidence>
<dbReference type="AlphaFoldDB" id="A0A0C9X114"/>
<dbReference type="EMBL" id="KN839031">
    <property type="protein sequence ID" value="KIJ91266.1"/>
    <property type="molecule type" value="Genomic_DNA"/>
</dbReference>
<keyword evidence="2" id="KW-1185">Reference proteome</keyword>
<evidence type="ECO:0000313" key="1">
    <source>
        <dbReference type="EMBL" id="KIJ91266.1"/>
    </source>
</evidence>
<dbReference type="HOGENOM" id="CLU_2109433_0_0_1"/>
<proteinExistence type="predicted"/>
<protein>
    <submittedName>
        <fullName evidence="1">Uncharacterized protein</fullName>
    </submittedName>
</protein>
<gene>
    <name evidence="1" type="ORF">K443DRAFT_686173</name>
</gene>
<accession>A0A0C9X114</accession>
<sequence>MDRSLLCDEAWPFSRLRLSLVDHHNPQQPSHLREFQRMFKLGELGAFNPAVHTSKNSHLASSNAKYLSFSQLPCLNRGLRRFPPPSLGLPPPIIHVLRHYAECGALMRVCDPTYG</sequence>
<name>A0A0C9X114_9AGAR</name>
<reference evidence="2" key="2">
    <citation type="submission" date="2015-01" db="EMBL/GenBank/DDBJ databases">
        <title>Evolutionary Origins and Diversification of the Mycorrhizal Mutualists.</title>
        <authorList>
            <consortium name="DOE Joint Genome Institute"/>
            <consortium name="Mycorrhizal Genomics Consortium"/>
            <person name="Kohler A."/>
            <person name="Kuo A."/>
            <person name="Nagy L.G."/>
            <person name="Floudas D."/>
            <person name="Copeland A."/>
            <person name="Barry K.W."/>
            <person name="Cichocki N."/>
            <person name="Veneault-Fourrey C."/>
            <person name="LaButti K."/>
            <person name="Lindquist E.A."/>
            <person name="Lipzen A."/>
            <person name="Lundell T."/>
            <person name="Morin E."/>
            <person name="Murat C."/>
            <person name="Riley R."/>
            <person name="Ohm R."/>
            <person name="Sun H."/>
            <person name="Tunlid A."/>
            <person name="Henrissat B."/>
            <person name="Grigoriev I.V."/>
            <person name="Hibbett D.S."/>
            <person name="Martin F."/>
        </authorList>
    </citation>
    <scope>NUCLEOTIDE SEQUENCE [LARGE SCALE GENOMIC DNA]</scope>
    <source>
        <strain evidence="2">LaAM-08-1</strain>
    </source>
</reference>
<dbReference type="Proteomes" id="UP000054477">
    <property type="component" value="Unassembled WGS sequence"/>
</dbReference>
<reference evidence="1 2" key="1">
    <citation type="submission" date="2014-04" db="EMBL/GenBank/DDBJ databases">
        <authorList>
            <consortium name="DOE Joint Genome Institute"/>
            <person name="Kuo A."/>
            <person name="Kohler A."/>
            <person name="Nagy L.G."/>
            <person name="Floudas D."/>
            <person name="Copeland A."/>
            <person name="Barry K.W."/>
            <person name="Cichocki N."/>
            <person name="Veneault-Fourrey C."/>
            <person name="LaButti K."/>
            <person name="Lindquist E.A."/>
            <person name="Lipzen A."/>
            <person name="Lundell T."/>
            <person name="Morin E."/>
            <person name="Murat C."/>
            <person name="Sun H."/>
            <person name="Tunlid A."/>
            <person name="Henrissat B."/>
            <person name="Grigoriev I.V."/>
            <person name="Hibbett D.S."/>
            <person name="Martin F."/>
            <person name="Nordberg H.P."/>
            <person name="Cantor M.N."/>
            <person name="Hua S.X."/>
        </authorList>
    </citation>
    <scope>NUCLEOTIDE SEQUENCE [LARGE SCALE GENOMIC DNA]</scope>
    <source>
        <strain evidence="1 2">LaAM-08-1</strain>
    </source>
</reference>